<keyword evidence="2" id="KW-1185">Reference proteome</keyword>
<dbReference type="EMBL" id="BNJF01000001">
    <property type="protein sequence ID" value="GHO43002.1"/>
    <property type="molecule type" value="Genomic_DNA"/>
</dbReference>
<evidence type="ECO:0000313" key="2">
    <source>
        <dbReference type="Proteomes" id="UP000612362"/>
    </source>
</evidence>
<proteinExistence type="predicted"/>
<dbReference type="Proteomes" id="UP000612362">
    <property type="component" value="Unassembled WGS sequence"/>
</dbReference>
<accession>A0A8J3MNP8</accession>
<name>A0A8J3MNP8_9CHLR</name>
<evidence type="ECO:0000313" key="1">
    <source>
        <dbReference type="EMBL" id="GHO43002.1"/>
    </source>
</evidence>
<comment type="caution">
    <text evidence="1">The sequence shown here is derived from an EMBL/GenBank/DDBJ whole genome shotgun (WGS) entry which is preliminary data.</text>
</comment>
<sequence>MAIYTIMHQNSTKGPFLPVKALRKWVVYAMITANKNMSSRRNPHPNVVQGHFLLCQPGG</sequence>
<gene>
    <name evidence="1" type="ORF">KSX_11650</name>
</gene>
<reference evidence="1" key="1">
    <citation type="submission" date="2020-10" db="EMBL/GenBank/DDBJ databases">
        <title>Taxonomic study of unclassified bacteria belonging to the class Ktedonobacteria.</title>
        <authorList>
            <person name="Yabe S."/>
            <person name="Wang C.M."/>
            <person name="Zheng Y."/>
            <person name="Sakai Y."/>
            <person name="Cavaletti L."/>
            <person name="Monciardini P."/>
            <person name="Donadio S."/>
        </authorList>
    </citation>
    <scope>NUCLEOTIDE SEQUENCE</scope>
    <source>
        <strain evidence="1">SOSP1-1</strain>
    </source>
</reference>
<organism evidence="1 2">
    <name type="scientific">Ktedonospora formicarum</name>
    <dbReference type="NCBI Taxonomy" id="2778364"/>
    <lineage>
        <taxon>Bacteria</taxon>
        <taxon>Bacillati</taxon>
        <taxon>Chloroflexota</taxon>
        <taxon>Ktedonobacteria</taxon>
        <taxon>Ktedonobacterales</taxon>
        <taxon>Ktedonobacteraceae</taxon>
        <taxon>Ktedonospora</taxon>
    </lineage>
</organism>
<dbReference type="AlphaFoldDB" id="A0A8J3MNP8"/>
<protein>
    <submittedName>
        <fullName evidence="1">Uncharacterized protein</fullName>
    </submittedName>
</protein>